<evidence type="ECO:0000256" key="1">
    <source>
        <dbReference type="SAM" id="Phobius"/>
    </source>
</evidence>
<protein>
    <submittedName>
        <fullName evidence="2">Uncharacterized protein</fullName>
    </submittedName>
</protein>
<organism evidence="2">
    <name type="scientific">Salix viminalis</name>
    <name type="common">Common osier</name>
    <name type="synonym">Basket willow</name>
    <dbReference type="NCBI Taxonomy" id="40686"/>
    <lineage>
        <taxon>Eukaryota</taxon>
        <taxon>Viridiplantae</taxon>
        <taxon>Streptophyta</taxon>
        <taxon>Embryophyta</taxon>
        <taxon>Tracheophyta</taxon>
        <taxon>Spermatophyta</taxon>
        <taxon>Magnoliopsida</taxon>
        <taxon>eudicotyledons</taxon>
        <taxon>Gunneridae</taxon>
        <taxon>Pentapetalae</taxon>
        <taxon>rosids</taxon>
        <taxon>fabids</taxon>
        <taxon>Malpighiales</taxon>
        <taxon>Salicaceae</taxon>
        <taxon>Saliceae</taxon>
        <taxon>Salix</taxon>
    </lineage>
</organism>
<proteinExistence type="predicted"/>
<keyword evidence="1" id="KW-0812">Transmembrane</keyword>
<gene>
    <name evidence="2" type="ORF">SVIM_LOCUS130670</name>
</gene>
<keyword evidence="1" id="KW-0472">Membrane</keyword>
<accession>A0A6N2KS60</accession>
<evidence type="ECO:0000313" key="2">
    <source>
        <dbReference type="EMBL" id="VFU31396.1"/>
    </source>
</evidence>
<keyword evidence="1" id="KW-1133">Transmembrane helix</keyword>
<sequence>MGRWLLPCSSHSVFSPSLTLIWALYLFVSRPLFLHFSYQSYQRGMIRNYLL</sequence>
<dbReference type="EMBL" id="CAADRP010000702">
    <property type="protein sequence ID" value="VFU31396.1"/>
    <property type="molecule type" value="Genomic_DNA"/>
</dbReference>
<reference evidence="2" key="1">
    <citation type="submission" date="2019-03" db="EMBL/GenBank/DDBJ databases">
        <authorList>
            <person name="Mank J."/>
            <person name="Almeida P."/>
        </authorList>
    </citation>
    <scope>NUCLEOTIDE SEQUENCE</scope>
    <source>
        <strain evidence="2">78183</strain>
    </source>
</reference>
<name>A0A6N2KS60_SALVM</name>
<dbReference type="AlphaFoldDB" id="A0A6N2KS60"/>
<feature type="transmembrane region" description="Helical" evidence="1">
    <location>
        <begin position="20"/>
        <end position="38"/>
    </location>
</feature>